<evidence type="ECO:0000256" key="3">
    <source>
        <dbReference type="ARBA" id="ARBA00022679"/>
    </source>
</evidence>
<evidence type="ECO:0000256" key="2">
    <source>
        <dbReference type="ARBA" id="ARBA00022603"/>
    </source>
</evidence>
<dbReference type="InterPro" id="IPR013216">
    <property type="entry name" value="Methyltransf_11"/>
</dbReference>
<reference evidence="5 6" key="1">
    <citation type="submission" date="2019-11" db="EMBL/GenBank/DDBJ databases">
        <title>Comparative genomics of hydrocarbon-degrading Desulfosarcina strains.</title>
        <authorList>
            <person name="Watanabe M."/>
            <person name="Kojima H."/>
            <person name="Fukui M."/>
        </authorList>
    </citation>
    <scope>NUCLEOTIDE SEQUENCE [LARGE SCALE GENOMIC DNA]</scope>
    <source>
        <strain evidence="5 6">PP31</strain>
    </source>
</reference>
<dbReference type="RefSeq" id="WP_155303332.1">
    <property type="nucleotide sequence ID" value="NZ_AP021875.1"/>
</dbReference>
<evidence type="ECO:0000256" key="1">
    <source>
        <dbReference type="ARBA" id="ARBA00008361"/>
    </source>
</evidence>
<dbReference type="PANTHER" id="PTHR44942:SF4">
    <property type="entry name" value="METHYLTRANSFERASE TYPE 11 DOMAIN-CONTAINING PROTEIN"/>
    <property type="match status" value="1"/>
</dbReference>
<dbReference type="Proteomes" id="UP000427769">
    <property type="component" value="Chromosome"/>
</dbReference>
<sequence length="218" mass="24615">MKEYSGQKIYENIVKYSELKNKKVLEIGCGTGRISALLSKETKLLVAIDPDENAIEIARDNIPGVDFSVGSGEKLNFADNFFDGVIFTLSLHHQNCRKALREAARVLKKSGNILVIEPVIEGEIERVFAFLHNENNEKILAQQAIMNSDLSIVTSEFFTAKWIFKNEDDLFESIFDYYDMAFDSDVVLKISNFLGEKIKSAPIVLVDKMIIQLLKKTA</sequence>
<accession>A0A5K7YWZ4</accession>
<dbReference type="AlphaFoldDB" id="A0A5K7YWZ4"/>
<dbReference type="InterPro" id="IPR051052">
    <property type="entry name" value="Diverse_substrate_MTase"/>
</dbReference>
<dbReference type="KEGG" id="dwd:DSCW_17090"/>
<dbReference type="GO" id="GO:0008757">
    <property type="term" value="F:S-adenosylmethionine-dependent methyltransferase activity"/>
    <property type="evidence" value="ECO:0007669"/>
    <property type="project" value="InterPro"/>
</dbReference>
<feature type="domain" description="Methyltransferase type 11" evidence="4">
    <location>
        <begin position="25"/>
        <end position="114"/>
    </location>
</feature>
<evidence type="ECO:0000313" key="5">
    <source>
        <dbReference type="EMBL" id="BBO74292.1"/>
    </source>
</evidence>
<comment type="similarity">
    <text evidence="1">Belongs to the methyltransferase superfamily.</text>
</comment>
<dbReference type="PANTHER" id="PTHR44942">
    <property type="entry name" value="METHYLTRANSF_11 DOMAIN-CONTAINING PROTEIN"/>
    <property type="match status" value="1"/>
</dbReference>
<dbReference type="SUPFAM" id="SSF53335">
    <property type="entry name" value="S-adenosyl-L-methionine-dependent methyltransferases"/>
    <property type="match status" value="1"/>
</dbReference>
<proteinExistence type="inferred from homology"/>
<dbReference type="CDD" id="cd02440">
    <property type="entry name" value="AdoMet_MTases"/>
    <property type="match status" value="1"/>
</dbReference>
<dbReference type="GO" id="GO:0032259">
    <property type="term" value="P:methylation"/>
    <property type="evidence" value="ECO:0007669"/>
    <property type="project" value="UniProtKB-KW"/>
</dbReference>
<organism evidence="5 6">
    <name type="scientific">Desulfosarcina widdelii</name>
    <dbReference type="NCBI Taxonomy" id="947919"/>
    <lineage>
        <taxon>Bacteria</taxon>
        <taxon>Pseudomonadati</taxon>
        <taxon>Thermodesulfobacteriota</taxon>
        <taxon>Desulfobacteria</taxon>
        <taxon>Desulfobacterales</taxon>
        <taxon>Desulfosarcinaceae</taxon>
        <taxon>Desulfosarcina</taxon>
    </lineage>
</organism>
<dbReference type="Gene3D" id="3.40.50.150">
    <property type="entry name" value="Vaccinia Virus protein VP39"/>
    <property type="match status" value="1"/>
</dbReference>
<keyword evidence="3" id="KW-0808">Transferase</keyword>
<name>A0A5K7YWZ4_9BACT</name>
<gene>
    <name evidence="5" type="ORF">DSCW_17090</name>
</gene>
<dbReference type="Pfam" id="PF08241">
    <property type="entry name" value="Methyltransf_11"/>
    <property type="match status" value="1"/>
</dbReference>
<protein>
    <recommendedName>
        <fullName evidence="4">Methyltransferase type 11 domain-containing protein</fullName>
    </recommendedName>
</protein>
<dbReference type="OrthoDB" id="5456009at2"/>
<dbReference type="InterPro" id="IPR029063">
    <property type="entry name" value="SAM-dependent_MTases_sf"/>
</dbReference>
<keyword evidence="6" id="KW-1185">Reference proteome</keyword>
<evidence type="ECO:0000259" key="4">
    <source>
        <dbReference type="Pfam" id="PF08241"/>
    </source>
</evidence>
<evidence type="ECO:0000313" key="6">
    <source>
        <dbReference type="Proteomes" id="UP000427769"/>
    </source>
</evidence>
<keyword evidence="2" id="KW-0489">Methyltransferase</keyword>
<dbReference type="EMBL" id="AP021875">
    <property type="protein sequence ID" value="BBO74292.1"/>
    <property type="molecule type" value="Genomic_DNA"/>
</dbReference>